<dbReference type="EC" id="3.1.1.-" evidence="6"/>
<evidence type="ECO:0000256" key="7">
    <source>
        <dbReference type="SAM" id="Phobius"/>
    </source>
</evidence>
<sequence length="114" mass="12872">MAAIAVSVGDWYFDREKVKEIDCPYPCDNTCHNLVFNNEDSSPIPNLMVYESKSTRLTTFIPQNLSSLASMTPLICFHCIILLCGQGFRMSKSMLLSYGLALILFSYNFLQSRA</sequence>
<accession>A0A7J6FM10</accession>
<evidence type="ECO:0000256" key="1">
    <source>
        <dbReference type="ARBA" id="ARBA00003534"/>
    </source>
</evidence>
<comment type="subcellular location">
    <subcellularLocation>
        <location evidence="2 6">Secreted</location>
        <location evidence="2 6">Cell wall</location>
    </subcellularLocation>
</comment>
<keyword evidence="7" id="KW-1133">Transmembrane helix</keyword>
<gene>
    <name evidence="8" type="ORF">G4B88_030860</name>
</gene>
<keyword evidence="5 6" id="KW-0961">Cell wall biogenesis/degradation</keyword>
<keyword evidence="7" id="KW-0812">Transmembrane</keyword>
<evidence type="ECO:0000313" key="8">
    <source>
        <dbReference type="EMBL" id="KAF4371756.1"/>
    </source>
</evidence>
<comment type="function">
    <text evidence="1 6">Hydrolyzes acetyl esters in homogalacturonan regions of pectin. In type I primary cell wall, galacturonic acid residues of pectin can be acetylated at the O-2 and O-3 positions. Decreasing the degree of acetylation of pectin gels in vitro alters their physical properties.</text>
</comment>
<dbReference type="InterPro" id="IPR004963">
    <property type="entry name" value="PAE/NOTUM"/>
</dbReference>
<evidence type="ECO:0000256" key="2">
    <source>
        <dbReference type="ARBA" id="ARBA00004191"/>
    </source>
</evidence>
<name>A0A7J6FM10_CANSA</name>
<keyword evidence="6" id="KW-0964">Secreted</keyword>
<feature type="transmembrane region" description="Helical" evidence="7">
    <location>
        <begin position="94"/>
        <end position="110"/>
    </location>
</feature>
<keyword evidence="4 6" id="KW-0134">Cell wall</keyword>
<reference evidence="8 9" key="1">
    <citation type="journal article" date="2020" name="bioRxiv">
        <title>Sequence and annotation of 42 cannabis genomes reveals extensive copy number variation in cannabinoid synthesis and pathogen resistance genes.</title>
        <authorList>
            <person name="Mckernan K.J."/>
            <person name="Helbert Y."/>
            <person name="Kane L.T."/>
            <person name="Ebling H."/>
            <person name="Zhang L."/>
            <person name="Liu B."/>
            <person name="Eaton Z."/>
            <person name="Mclaughlin S."/>
            <person name="Kingan S."/>
            <person name="Baybayan P."/>
            <person name="Concepcion G."/>
            <person name="Jordan M."/>
            <person name="Riva A."/>
            <person name="Barbazuk W."/>
            <person name="Harkins T."/>
        </authorList>
    </citation>
    <scope>NUCLEOTIDE SEQUENCE [LARGE SCALE GENOMIC DNA]</scope>
    <source>
        <strain evidence="9">cv. Jamaican Lion 4</strain>
        <tissue evidence="8">Leaf</tissue>
    </source>
</reference>
<keyword evidence="9" id="KW-1185">Reference proteome</keyword>
<organism evidence="8 9">
    <name type="scientific">Cannabis sativa</name>
    <name type="common">Hemp</name>
    <name type="synonym">Marijuana</name>
    <dbReference type="NCBI Taxonomy" id="3483"/>
    <lineage>
        <taxon>Eukaryota</taxon>
        <taxon>Viridiplantae</taxon>
        <taxon>Streptophyta</taxon>
        <taxon>Embryophyta</taxon>
        <taxon>Tracheophyta</taxon>
        <taxon>Spermatophyta</taxon>
        <taxon>Magnoliopsida</taxon>
        <taxon>eudicotyledons</taxon>
        <taxon>Gunneridae</taxon>
        <taxon>Pentapetalae</taxon>
        <taxon>rosids</taxon>
        <taxon>fabids</taxon>
        <taxon>Rosales</taxon>
        <taxon>Cannabaceae</taxon>
        <taxon>Cannabis</taxon>
    </lineage>
</organism>
<comment type="similarity">
    <text evidence="3 6">Belongs to the pectinacetylesterase family.</text>
</comment>
<evidence type="ECO:0000256" key="4">
    <source>
        <dbReference type="ARBA" id="ARBA00022512"/>
    </source>
</evidence>
<evidence type="ECO:0000313" key="9">
    <source>
        <dbReference type="Proteomes" id="UP000583929"/>
    </source>
</evidence>
<comment type="caution">
    <text evidence="8">The sequence shown here is derived from an EMBL/GenBank/DDBJ whole genome shotgun (WGS) entry which is preliminary data.</text>
</comment>
<protein>
    <recommendedName>
        <fullName evidence="6">Pectin acetylesterase</fullName>
        <ecNumber evidence="6">3.1.1.-</ecNumber>
    </recommendedName>
</protein>
<feature type="transmembrane region" description="Helical" evidence="7">
    <location>
        <begin position="65"/>
        <end position="88"/>
    </location>
</feature>
<evidence type="ECO:0000256" key="3">
    <source>
        <dbReference type="ARBA" id="ARBA00005784"/>
    </source>
</evidence>
<keyword evidence="6" id="KW-0378">Hydrolase</keyword>
<evidence type="ECO:0000256" key="5">
    <source>
        <dbReference type="ARBA" id="ARBA00023316"/>
    </source>
</evidence>
<proteinExistence type="inferred from homology"/>
<keyword evidence="7" id="KW-0472">Membrane</keyword>
<dbReference type="Pfam" id="PF03283">
    <property type="entry name" value="PAE"/>
    <property type="match status" value="1"/>
</dbReference>
<dbReference type="Proteomes" id="UP000583929">
    <property type="component" value="Unassembled WGS sequence"/>
</dbReference>
<evidence type="ECO:0000256" key="6">
    <source>
        <dbReference type="RuleBase" id="RU363114"/>
    </source>
</evidence>
<dbReference type="EMBL" id="JAATIQ010000193">
    <property type="protein sequence ID" value="KAF4371756.1"/>
    <property type="molecule type" value="Genomic_DNA"/>
</dbReference>
<dbReference type="AlphaFoldDB" id="A0A7J6FM10"/>